<sequence>CIPRGGICLVALSGCCNSPGCIFGICA</sequence>
<dbReference type="AlphaFoldDB" id="A0A1S4NYD9"/>
<accession>A0A1S4NYD9</accession>
<reference evidence="1 2" key="1">
    <citation type="journal article" date="2016" name="Sci. Rep.">
        <title>Identification and Characterization of Roseltide, a Knottin-type Neutrophil Elastase Inhibitor Derived from Hibiscus sabdariffa.</title>
        <authorList>
            <person name="Loo S."/>
            <person name="Kam A."/>
            <person name="Xiao T."/>
            <person name="Nguyen G.K."/>
            <person name="Liu C.F."/>
            <person name="Tam J.P."/>
        </authorList>
    </citation>
    <scope>STRUCTURE BY NMR</scope>
    <scope>DISULFIDE BONDS</scope>
</reference>
<dbReference type="PDB" id="5GSF">
    <property type="method" value="NMR"/>
    <property type="chains" value="A=1-27"/>
</dbReference>
<dbReference type="PDBsum" id="5GSF"/>
<evidence type="ECO:0007829" key="2">
    <source>
        <dbReference type="PDB" id="5GSF"/>
    </source>
</evidence>
<protein>
    <submittedName>
        <fullName evidence="1">Roseltide rT1</fullName>
    </submittedName>
</protein>
<feature type="disulfide bond" evidence="2">
    <location>
        <begin position="15"/>
        <end position="26"/>
    </location>
</feature>
<organism evidence="1">
    <name type="scientific">Hibiscus sabdariffa</name>
    <name type="common">roselle</name>
    <dbReference type="NCBI Taxonomy" id="183260"/>
    <lineage>
        <taxon>Eukaryota</taxon>
        <taxon>Viridiplantae</taxon>
        <taxon>Streptophyta</taxon>
        <taxon>Embryophyta</taxon>
        <taxon>Tracheophyta</taxon>
        <taxon>Spermatophyta</taxon>
        <taxon>Magnoliopsida</taxon>
        <taxon>eudicotyledons</taxon>
        <taxon>Gunneridae</taxon>
        <taxon>Pentapetalae</taxon>
        <taxon>rosids</taxon>
        <taxon>malvids</taxon>
        <taxon>Malvales</taxon>
        <taxon>Malvaceae</taxon>
        <taxon>Malvoideae</taxon>
        <taxon>Hibiscus</taxon>
    </lineage>
</organism>
<feature type="disulfide bond" evidence="2">
    <location>
        <begin position="8"/>
        <end position="21"/>
    </location>
</feature>
<keyword evidence="1 2" id="KW-0002">3D-structure</keyword>
<evidence type="ECO:0000313" key="1">
    <source>
        <dbReference type="PDB" id="5GSF"/>
    </source>
</evidence>
<proteinExistence type="evidence at protein level"/>
<feature type="disulfide bond" evidence="2">
    <location>
        <begin position="1"/>
        <end position="16"/>
    </location>
</feature>
<dbReference type="BMRB" id="A0A1S4NYD9"/>
<name>A0A1S4NYD9_9ROSI</name>
<dbReference type="SMR" id="A0A1S4NYD9"/>